<feature type="transmembrane region" description="Helical" evidence="1">
    <location>
        <begin position="20"/>
        <end position="39"/>
    </location>
</feature>
<evidence type="ECO:0000256" key="1">
    <source>
        <dbReference type="SAM" id="Phobius"/>
    </source>
</evidence>
<keyword evidence="1" id="KW-1133">Transmembrane helix</keyword>
<evidence type="ECO:0000313" key="3">
    <source>
        <dbReference type="Proteomes" id="UP000025047"/>
    </source>
</evidence>
<gene>
    <name evidence="2" type="ORF">Lokhon_01462</name>
</gene>
<dbReference type="PATRIC" id="fig|1122180.6.peg.1444"/>
<organism evidence="2 3">
    <name type="scientific">Limimaricola hongkongensis DSM 17492</name>
    <dbReference type="NCBI Taxonomy" id="1122180"/>
    <lineage>
        <taxon>Bacteria</taxon>
        <taxon>Pseudomonadati</taxon>
        <taxon>Pseudomonadota</taxon>
        <taxon>Alphaproteobacteria</taxon>
        <taxon>Rhodobacterales</taxon>
        <taxon>Paracoccaceae</taxon>
        <taxon>Limimaricola</taxon>
    </lineage>
</organism>
<keyword evidence="3" id="KW-1185">Reference proteome</keyword>
<dbReference type="EMBL" id="APGJ01000004">
    <property type="protein sequence ID" value="EYD72661.1"/>
    <property type="molecule type" value="Genomic_DNA"/>
</dbReference>
<proteinExistence type="predicted"/>
<evidence type="ECO:0000313" key="2">
    <source>
        <dbReference type="EMBL" id="EYD72661.1"/>
    </source>
</evidence>
<dbReference type="AlphaFoldDB" id="A0A017HE73"/>
<keyword evidence="1" id="KW-0472">Membrane</keyword>
<protein>
    <submittedName>
        <fullName evidence="2">Uncharacterized protein</fullName>
    </submittedName>
</protein>
<accession>A0A017HE73</accession>
<reference evidence="2 3" key="1">
    <citation type="submission" date="2013-03" db="EMBL/GenBank/DDBJ databases">
        <authorList>
            <person name="Fiebig A."/>
            <person name="Goeker M."/>
            <person name="Klenk H.-P.P."/>
        </authorList>
    </citation>
    <scope>NUCLEOTIDE SEQUENCE [LARGE SCALE GENOMIC DNA]</scope>
    <source>
        <strain evidence="2 3">DSM 17492</strain>
    </source>
</reference>
<comment type="caution">
    <text evidence="2">The sequence shown here is derived from an EMBL/GenBank/DDBJ whole genome shotgun (WGS) entry which is preliminary data.</text>
</comment>
<dbReference type="Proteomes" id="UP000025047">
    <property type="component" value="Unassembled WGS sequence"/>
</dbReference>
<sequence>MRAAHDRDCVVLAPLPRARGAGLILTLLALFPIFAALGAKSFLLARLDPAALSGVLSDAEASGAMGRALAWLMQPDPVSAALAPLLAGLLG</sequence>
<name>A0A017HE73_9RHOB</name>
<dbReference type="eggNOG" id="ENOG50300TV">
    <property type="taxonomic scope" value="Bacteria"/>
</dbReference>
<keyword evidence="1" id="KW-0812">Transmembrane</keyword>
<dbReference type="HOGENOM" id="CLU_2423408_0_0_5"/>